<organism evidence="1 2">
    <name type="scientific">Acrasis kona</name>
    <dbReference type="NCBI Taxonomy" id="1008807"/>
    <lineage>
        <taxon>Eukaryota</taxon>
        <taxon>Discoba</taxon>
        <taxon>Heterolobosea</taxon>
        <taxon>Tetramitia</taxon>
        <taxon>Eutetramitia</taxon>
        <taxon>Acrasidae</taxon>
        <taxon>Acrasis</taxon>
    </lineage>
</organism>
<protein>
    <submittedName>
        <fullName evidence="1">Ribosomal protein S19</fullName>
    </submittedName>
</protein>
<sequence>MPQIFVHTLGGIVPIYQPVNDVMPNTVSMTAHIHNYKELYNIDKVSEKDSSYLASLVLSLRDRIFLKQMEFYLIYETGPRVYKRPDNVRILYMNHDCAYTCQSISLVLTSKQERPISEFEAVTMDWV</sequence>
<reference evidence="1 2" key="1">
    <citation type="submission" date="2024-03" db="EMBL/GenBank/DDBJ databases">
        <title>The Acrasis kona genome and developmental transcriptomes reveal deep origins of eukaryotic multicellular pathways.</title>
        <authorList>
            <person name="Sheikh S."/>
            <person name="Fu C.-J."/>
            <person name="Brown M.W."/>
            <person name="Baldauf S.L."/>
        </authorList>
    </citation>
    <scope>NUCLEOTIDE SEQUENCE [LARGE SCALE GENOMIC DNA]</scope>
    <source>
        <strain evidence="1 2">ATCC MYA-3509</strain>
    </source>
</reference>
<keyword evidence="1" id="KW-0689">Ribosomal protein</keyword>
<accession>A0AAW2YYQ3</accession>
<keyword evidence="2" id="KW-1185">Reference proteome</keyword>
<gene>
    <name evidence="1" type="ORF">AKO1_012436</name>
</gene>
<comment type="caution">
    <text evidence="1">The sequence shown here is derived from an EMBL/GenBank/DDBJ whole genome shotgun (WGS) entry which is preliminary data.</text>
</comment>
<evidence type="ECO:0000313" key="1">
    <source>
        <dbReference type="EMBL" id="KAL0481784.1"/>
    </source>
</evidence>
<dbReference type="EMBL" id="JAOPGA020000791">
    <property type="protein sequence ID" value="KAL0481784.1"/>
    <property type="molecule type" value="Genomic_DNA"/>
</dbReference>
<keyword evidence="1" id="KW-0687">Ribonucleoprotein</keyword>
<dbReference type="Proteomes" id="UP001431209">
    <property type="component" value="Unassembled WGS sequence"/>
</dbReference>
<evidence type="ECO:0000313" key="2">
    <source>
        <dbReference type="Proteomes" id="UP001431209"/>
    </source>
</evidence>
<proteinExistence type="predicted"/>
<dbReference type="GO" id="GO:0005840">
    <property type="term" value="C:ribosome"/>
    <property type="evidence" value="ECO:0007669"/>
    <property type="project" value="UniProtKB-KW"/>
</dbReference>
<name>A0AAW2YYQ3_9EUKA</name>
<dbReference type="AlphaFoldDB" id="A0AAW2YYQ3"/>